<dbReference type="HOGENOM" id="CLU_2689005_0_0_1"/>
<evidence type="ECO:0000313" key="1">
    <source>
        <dbReference type="EMBL" id="EIN03274.1"/>
    </source>
</evidence>
<accession>R7S0B6</accession>
<gene>
    <name evidence="1" type="ORF">PUNSTDRAFT_139703</name>
</gene>
<sequence>MSSGCAGKIWRRSLWVNDSSTTYVALCTSFPGLSSPRTGREWCGKHGVVVKATGAGVGEYQSWMPKLRQLLVFH</sequence>
<dbReference type="EMBL" id="JH687681">
    <property type="protein sequence ID" value="EIN03274.1"/>
    <property type="molecule type" value="Genomic_DNA"/>
</dbReference>
<dbReference type="AlphaFoldDB" id="R7S0B6"/>
<keyword evidence="2" id="KW-1185">Reference proteome</keyword>
<reference evidence="2" key="1">
    <citation type="journal article" date="2012" name="Science">
        <title>The Paleozoic origin of enzymatic lignin decomposition reconstructed from 31 fungal genomes.</title>
        <authorList>
            <person name="Floudas D."/>
            <person name="Binder M."/>
            <person name="Riley R."/>
            <person name="Barry K."/>
            <person name="Blanchette R.A."/>
            <person name="Henrissat B."/>
            <person name="Martinez A.T."/>
            <person name="Otillar R."/>
            <person name="Spatafora J.W."/>
            <person name="Yadav J.S."/>
            <person name="Aerts A."/>
            <person name="Benoit I."/>
            <person name="Boyd A."/>
            <person name="Carlson A."/>
            <person name="Copeland A."/>
            <person name="Coutinho P.M."/>
            <person name="de Vries R.P."/>
            <person name="Ferreira P."/>
            <person name="Findley K."/>
            <person name="Foster B."/>
            <person name="Gaskell J."/>
            <person name="Glotzer D."/>
            <person name="Gorecki P."/>
            <person name="Heitman J."/>
            <person name="Hesse C."/>
            <person name="Hori C."/>
            <person name="Igarashi K."/>
            <person name="Jurgens J.A."/>
            <person name="Kallen N."/>
            <person name="Kersten P."/>
            <person name="Kohler A."/>
            <person name="Kuees U."/>
            <person name="Kumar T.K.A."/>
            <person name="Kuo A."/>
            <person name="LaButti K."/>
            <person name="Larrondo L.F."/>
            <person name="Lindquist E."/>
            <person name="Ling A."/>
            <person name="Lombard V."/>
            <person name="Lucas S."/>
            <person name="Lundell T."/>
            <person name="Martin R."/>
            <person name="McLaughlin D.J."/>
            <person name="Morgenstern I."/>
            <person name="Morin E."/>
            <person name="Murat C."/>
            <person name="Nagy L.G."/>
            <person name="Nolan M."/>
            <person name="Ohm R.A."/>
            <person name="Patyshakuliyeva A."/>
            <person name="Rokas A."/>
            <person name="Ruiz-Duenas F.J."/>
            <person name="Sabat G."/>
            <person name="Salamov A."/>
            <person name="Samejima M."/>
            <person name="Schmutz J."/>
            <person name="Slot J.C."/>
            <person name="St John F."/>
            <person name="Stenlid J."/>
            <person name="Sun H."/>
            <person name="Sun S."/>
            <person name="Syed K."/>
            <person name="Tsang A."/>
            <person name="Wiebenga A."/>
            <person name="Young D."/>
            <person name="Pisabarro A."/>
            <person name="Eastwood D.C."/>
            <person name="Martin F."/>
            <person name="Cullen D."/>
            <person name="Grigoriev I.V."/>
            <person name="Hibbett D.S."/>
        </authorList>
    </citation>
    <scope>NUCLEOTIDE SEQUENCE [LARGE SCALE GENOMIC DNA]</scope>
    <source>
        <strain evidence="2">HHB-11173 SS5</strain>
    </source>
</reference>
<name>R7S0B6_PUNST</name>
<evidence type="ECO:0000313" key="2">
    <source>
        <dbReference type="Proteomes" id="UP000054196"/>
    </source>
</evidence>
<protein>
    <submittedName>
        <fullName evidence="1">Uncharacterized protein</fullName>
    </submittedName>
</protein>
<dbReference type="Proteomes" id="UP000054196">
    <property type="component" value="Unassembled WGS sequence"/>
</dbReference>
<dbReference type="RefSeq" id="XP_007389497.1">
    <property type="nucleotide sequence ID" value="XM_007389435.1"/>
</dbReference>
<dbReference type="GeneID" id="18880419"/>
<proteinExistence type="predicted"/>
<organism evidence="1 2">
    <name type="scientific">Punctularia strigosozonata (strain HHB-11173)</name>
    <name type="common">White-rot fungus</name>
    <dbReference type="NCBI Taxonomy" id="741275"/>
    <lineage>
        <taxon>Eukaryota</taxon>
        <taxon>Fungi</taxon>
        <taxon>Dikarya</taxon>
        <taxon>Basidiomycota</taxon>
        <taxon>Agaricomycotina</taxon>
        <taxon>Agaricomycetes</taxon>
        <taxon>Corticiales</taxon>
        <taxon>Punctulariaceae</taxon>
        <taxon>Punctularia</taxon>
    </lineage>
</organism>
<dbReference type="KEGG" id="psq:PUNSTDRAFT_139703"/>